<dbReference type="OrthoDB" id="7284229at2"/>
<dbReference type="Proteomes" id="UP000232883">
    <property type="component" value="Chromosome"/>
</dbReference>
<dbReference type="InterPro" id="IPR011006">
    <property type="entry name" value="CheY-like_superfamily"/>
</dbReference>
<dbReference type="EMBL" id="CP025096">
    <property type="protein sequence ID" value="AUD02164.1"/>
    <property type="molecule type" value="Genomic_DNA"/>
</dbReference>
<accession>A0A2K8YX61</accession>
<name>A0A2K8YX61_9BACT</name>
<dbReference type="Gene3D" id="3.40.50.2300">
    <property type="match status" value="1"/>
</dbReference>
<reference evidence="1 2" key="1">
    <citation type="submission" date="2017-11" db="EMBL/GenBank/DDBJ databases">
        <title>Taxonomic description and genome sequences of Spirosoma HA7 sp. nov., isolated from pollen microhabitat of Corylus avellana.</title>
        <authorList>
            <person name="Ambika Manirajan B."/>
            <person name="Suarez C."/>
            <person name="Ratering S."/>
            <person name="Geissler-Plaum R."/>
            <person name="Cardinale M."/>
            <person name="Sylvia S."/>
        </authorList>
    </citation>
    <scope>NUCLEOTIDE SEQUENCE [LARGE SCALE GENOMIC DNA]</scope>
    <source>
        <strain evidence="1 2">HA7</strain>
    </source>
</reference>
<protein>
    <recommendedName>
        <fullName evidence="3">Response regulatory domain-containing protein</fullName>
    </recommendedName>
</protein>
<keyword evidence="2" id="KW-1185">Reference proteome</keyword>
<dbReference type="AlphaFoldDB" id="A0A2K8YX61"/>
<gene>
    <name evidence="1" type="ORF">CWM47_10230</name>
</gene>
<evidence type="ECO:0000313" key="2">
    <source>
        <dbReference type="Proteomes" id="UP000232883"/>
    </source>
</evidence>
<dbReference type="KEGG" id="spir:CWM47_10230"/>
<evidence type="ECO:0000313" key="1">
    <source>
        <dbReference type="EMBL" id="AUD02164.1"/>
    </source>
</evidence>
<organism evidence="1 2">
    <name type="scientific">Spirosoma pollinicola</name>
    <dbReference type="NCBI Taxonomy" id="2057025"/>
    <lineage>
        <taxon>Bacteria</taxon>
        <taxon>Pseudomonadati</taxon>
        <taxon>Bacteroidota</taxon>
        <taxon>Cytophagia</taxon>
        <taxon>Cytophagales</taxon>
        <taxon>Cytophagaceae</taxon>
        <taxon>Spirosoma</taxon>
    </lineage>
</organism>
<evidence type="ECO:0008006" key="3">
    <source>
        <dbReference type="Google" id="ProtNLM"/>
    </source>
</evidence>
<sequence length="298" mass="34245">MRLDYNILWIEDDHEWLDTTKKLFEESIDDLGFRLNPTSFKDGDKIDELVVHNGFADFDLILVDFNLQNSQTGNTIIEKLRESEIYTDVLFYSQDIDNVRSSVKELGLEGVYTSGRDGIEDKFEKVVKTTIKKIQEVNTMRGLIMAETSILDDKSLDITSTFINEGTEASSAVVEYIFKTIENSLKEKSDDFTAYKEQFNIEGLLEDTVLFSAIVRSKALNKIGKIKVIDELKNFTDNYSKEVIKIRNVFAHAKEVKEAGKTTLKGSNEEFDYERCIEIRRTLIKYSDLFELVKGKLS</sequence>
<proteinExistence type="predicted"/>
<dbReference type="RefSeq" id="WP_100987883.1">
    <property type="nucleotide sequence ID" value="NZ_CP025096.1"/>
</dbReference>
<dbReference type="SUPFAM" id="SSF52172">
    <property type="entry name" value="CheY-like"/>
    <property type="match status" value="1"/>
</dbReference>